<name>A0AA95KH08_9GAMM</name>
<dbReference type="GO" id="GO:0005886">
    <property type="term" value="C:plasma membrane"/>
    <property type="evidence" value="ECO:0007669"/>
    <property type="project" value="UniProtKB-ARBA"/>
</dbReference>
<reference evidence="3" key="1">
    <citation type="journal article" date="2023" name="Int. J. Mol. Sci.">
        <title>Metagenomics Revealed a New Genus 'Candidatus Thiocaldithrix dubininis' gen. nov., sp. nov. and a New Species 'Candidatus Thiothrix putei' sp. nov. in the Family Thiotrichaceae, Some Members of Which Have Traits of Both Na+- and H+-Motive Energetics.</title>
        <authorList>
            <person name="Ravin N.V."/>
            <person name="Muntyan M.S."/>
            <person name="Smolyakov D.D."/>
            <person name="Rudenko T.S."/>
            <person name="Beletsky A.V."/>
            <person name="Mardanov A.V."/>
            <person name="Grabovich M.Y."/>
        </authorList>
    </citation>
    <scope>NUCLEOTIDE SEQUENCE</scope>
    <source>
        <strain evidence="3">GKL-01</strain>
    </source>
</reference>
<gene>
    <name evidence="3" type="ORF">QJT80_06525</name>
</gene>
<keyword evidence="1" id="KW-1133">Transmembrane helix</keyword>
<dbReference type="AlphaFoldDB" id="A0AA95KH08"/>
<evidence type="ECO:0000256" key="1">
    <source>
        <dbReference type="SAM" id="Phobius"/>
    </source>
</evidence>
<protein>
    <submittedName>
        <fullName evidence="3">YqaA family protein</fullName>
    </submittedName>
</protein>
<feature type="transmembrane region" description="Helical" evidence="1">
    <location>
        <begin position="37"/>
        <end position="57"/>
    </location>
</feature>
<dbReference type="EMBL" id="CP124755">
    <property type="protein sequence ID" value="WGZ92131.1"/>
    <property type="molecule type" value="Genomic_DNA"/>
</dbReference>
<proteinExistence type="predicted"/>
<dbReference type="PANTHER" id="PTHR42709:SF4">
    <property type="entry name" value="INNER MEMBRANE PROTEIN YQAA"/>
    <property type="match status" value="1"/>
</dbReference>
<dbReference type="PANTHER" id="PTHR42709">
    <property type="entry name" value="ALKALINE PHOSPHATASE LIKE PROTEIN"/>
    <property type="match status" value="1"/>
</dbReference>
<keyword evidence="1" id="KW-0472">Membrane</keyword>
<organism evidence="3">
    <name type="scientific">Candidatus Thiocaldithrix dubininis</name>
    <dbReference type="NCBI Taxonomy" id="3080823"/>
    <lineage>
        <taxon>Bacteria</taxon>
        <taxon>Pseudomonadati</taxon>
        <taxon>Pseudomonadota</taxon>
        <taxon>Gammaproteobacteria</taxon>
        <taxon>Thiotrichales</taxon>
        <taxon>Thiotrichaceae</taxon>
        <taxon>Candidatus Thiocaldithrix</taxon>
    </lineage>
</organism>
<dbReference type="InterPro" id="IPR032816">
    <property type="entry name" value="VTT_dom"/>
</dbReference>
<dbReference type="KEGG" id="tdu:QJT80_06525"/>
<keyword evidence="1" id="KW-0812">Transmembrane</keyword>
<feature type="domain" description="VTT" evidence="2">
    <location>
        <begin position="22"/>
        <end position="129"/>
    </location>
</feature>
<dbReference type="Pfam" id="PF09335">
    <property type="entry name" value="VTT_dom"/>
    <property type="match status" value="1"/>
</dbReference>
<sequence>MQYVLLFFSALLAASIFPAQSEALFAGFLLETPGDFWALWAAASVGNTVGSILNWALGRYMERWQHRKWFPIKVDSLAKAQAFFQRYGWSALLLSWMPIIGDPITVVAGLLRMPLIPFIILVAIAKSGRYWAVGWFIMQM</sequence>
<reference evidence="3" key="2">
    <citation type="submission" date="2023-04" db="EMBL/GenBank/DDBJ databases">
        <authorList>
            <person name="Beletskiy A.V."/>
            <person name="Mardanov A.V."/>
            <person name="Ravin N.V."/>
        </authorList>
    </citation>
    <scope>NUCLEOTIDE SEQUENCE</scope>
    <source>
        <strain evidence="3">GKL-01</strain>
    </source>
</reference>
<feature type="transmembrane region" description="Helical" evidence="1">
    <location>
        <begin position="87"/>
        <end position="110"/>
    </location>
</feature>
<dbReference type="InterPro" id="IPR051311">
    <property type="entry name" value="DedA_domain"/>
</dbReference>
<dbReference type="Proteomes" id="UP001300672">
    <property type="component" value="Chromosome"/>
</dbReference>
<evidence type="ECO:0000313" key="3">
    <source>
        <dbReference type="EMBL" id="WGZ92131.1"/>
    </source>
</evidence>
<accession>A0AA95KH08</accession>
<evidence type="ECO:0000259" key="2">
    <source>
        <dbReference type="Pfam" id="PF09335"/>
    </source>
</evidence>
<feature type="transmembrane region" description="Helical" evidence="1">
    <location>
        <begin position="116"/>
        <end position="138"/>
    </location>
</feature>